<evidence type="ECO:0008006" key="3">
    <source>
        <dbReference type="Google" id="ProtNLM"/>
    </source>
</evidence>
<accession>A0ABV2I312</accession>
<dbReference type="Proteomes" id="UP001549036">
    <property type="component" value="Unassembled WGS sequence"/>
</dbReference>
<gene>
    <name evidence="1" type="ORF">ABID26_006588</name>
</gene>
<name>A0ABV2I312_9HYPH</name>
<sequence length="93" mass="9755">MLLALDDAVSTAVLAGRGADAAIFGVIDLTSKIETRIGAISLGRAIQFVANASVLGYDVRGAMVLYGEPGTPSLRVWDCERLWAQYGGALLQS</sequence>
<dbReference type="EMBL" id="JBEPLM010000020">
    <property type="protein sequence ID" value="MET3597164.1"/>
    <property type="molecule type" value="Genomic_DNA"/>
</dbReference>
<comment type="caution">
    <text evidence="1">The sequence shown here is derived from an EMBL/GenBank/DDBJ whole genome shotgun (WGS) entry which is preliminary data.</text>
</comment>
<organism evidence="1 2">
    <name type="scientific">Mesorhizobium shonense</name>
    <dbReference type="NCBI Taxonomy" id="1209948"/>
    <lineage>
        <taxon>Bacteria</taxon>
        <taxon>Pseudomonadati</taxon>
        <taxon>Pseudomonadota</taxon>
        <taxon>Alphaproteobacteria</taxon>
        <taxon>Hyphomicrobiales</taxon>
        <taxon>Phyllobacteriaceae</taxon>
        <taxon>Mesorhizobium</taxon>
    </lineage>
</organism>
<protein>
    <recommendedName>
        <fullName evidence="3">Guanylate cyclase domain-containing protein</fullName>
    </recommendedName>
</protein>
<reference evidence="1 2" key="1">
    <citation type="submission" date="2024-06" db="EMBL/GenBank/DDBJ databases">
        <title>Genomic Encyclopedia of Type Strains, Phase IV (KMG-IV): sequencing the most valuable type-strain genomes for metagenomic binning, comparative biology and taxonomic classification.</title>
        <authorList>
            <person name="Goeker M."/>
        </authorList>
    </citation>
    <scope>NUCLEOTIDE SEQUENCE [LARGE SCALE GENOMIC DNA]</scope>
    <source>
        <strain evidence="1 2">DSM 29846</strain>
    </source>
</reference>
<evidence type="ECO:0000313" key="2">
    <source>
        <dbReference type="Proteomes" id="UP001549036"/>
    </source>
</evidence>
<proteinExistence type="predicted"/>
<keyword evidence="2" id="KW-1185">Reference proteome</keyword>
<evidence type="ECO:0000313" key="1">
    <source>
        <dbReference type="EMBL" id="MET3597164.1"/>
    </source>
</evidence>